<keyword evidence="3" id="KW-1185">Reference proteome</keyword>
<dbReference type="EMBL" id="CABPRJ010001433">
    <property type="protein sequence ID" value="VVC36482.1"/>
    <property type="molecule type" value="Genomic_DNA"/>
</dbReference>
<evidence type="ECO:0000313" key="3">
    <source>
        <dbReference type="Proteomes" id="UP000325440"/>
    </source>
</evidence>
<gene>
    <name evidence="2" type="ORF">CINCED_3A004288</name>
</gene>
<accession>A0A5E4MXX4</accession>
<name>A0A5E4MXX4_9HEMI</name>
<dbReference type="Proteomes" id="UP000325440">
    <property type="component" value="Unassembled WGS sequence"/>
</dbReference>
<evidence type="ECO:0000256" key="1">
    <source>
        <dbReference type="SAM" id="MobiDB-lite"/>
    </source>
</evidence>
<dbReference type="AlphaFoldDB" id="A0A5E4MXX4"/>
<feature type="compositionally biased region" description="Basic and acidic residues" evidence="1">
    <location>
        <begin position="12"/>
        <end position="21"/>
    </location>
</feature>
<evidence type="ECO:0000313" key="2">
    <source>
        <dbReference type="EMBL" id="VVC36482.1"/>
    </source>
</evidence>
<organism evidence="2 3">
    <name type="scientific">Cinara cedri</name>
    <dbReference type="NCBI Taxonomy" id="506608"/>
    <lineage>
        <taxon>Eukaryota</taxon>
        <taxon>Metazoa</taxon>
        <taxon>Ecdysozoa</taxon>
        <taxon>Arthropoda</taxon>
        <taxon>Hexapoda</taxon>
        <taxon>Insecta</taxon>
        <taxon>Pterygota</taxon>
        <taxon>Neoptera</taxon>
        <taxon>Paraneoptera</taxon>
        <taxon>Hemiptera</taxon>
        <taxon>Sternorrhyncha</taxon>
        <taxon>Aphidomorpha</taxon>
        <taxon>Aphidoidea</taxon>
        <taxon>Aphididae</taxon>
        <taxon>Lachninae</taxon>
        <taxon>Cinara</taxon>
    </lineage>
</organism>
<protein>
    <submittedName>
        <fullName evidence="2">Uncharacterized protein</fullName>
    </submittedName>
</protein>
<reference evidence="2 3" key="1">
    <citation type="submission" date="2019-08" db="EMBL/GenBank/DDBJ databases">
        <authorList>
            <person name="Alioto T."/>
            <person name="Alioto T."/>
            <person name="Gomez Garrido J."/>
        </authorList>
    </citation>
    <scope>NUCLEOTIDE SEQUENCE [LARGE SCALE GENOMIC DNA]</scope>
</reference>
<sequence>MRHGVKEMGSSRMKDKVKNTTEDTMKKTNGIFTIVIDVIEYENDNEIKYVASDEIVHKKNTWLEKVKNINIEIQLKIDTRSTMPNKFYKKLKAQNLRQ</sequence>
<proteinExistence type="predicted"/>
<feature type="region of interest" description="Disordered" evidence="1">
    <location>
        <begin position="1"/>
        <end position="21"/>
    </location>
</feature>